<protein>
    <submittedName>
        <fullName evidence="2">Uncharacterized protein</fullName>
    </submittedName>
</protein>
<organism evidence="1 2">
    <name type="scientific">Caenorhabditis tropicalis</name>
    <dbReference type="NCBI Taxonomy" id="1561998"/>
    <lineage>
        <taxon>Eukaryota</taxon>
        <taxon>Metazoa</taxon>
        <taxon>Ecdysozoa</taxon>
        <taxon>Nematoda</taxon>
        <taxon>Chromadorea</taxon>
        <taxon>Rhabditida</taxon>
        <taxon>Rhabditina</taxon>
        <taxon>Rhabditomorpha</taxon>
        <taxon>Rhabditoidea</taxon>
        <taxon>Rhabditidae</taxon>
        <taxon>Peloderinae</taxon>
        <taxon>Caenorhabditis</taxon>
    </lineage>
</organism>
<evidence type="ECO:0000313" key="2">
    <source>
        <dbReference type="WBParaSite" id="Csp11.Scaffold542.g3423.t1"/>
    </source>
</evidence>
<dbReference type="AlphaFoldDB" id="A0A1I7T8E2"/>
<accession>A0A1I7T8E2</accession>
<dbReference type="Proteomes" id="UP000095282">
    <property type="component" value="Unplaced"/>
</dbReference>
<sequence>MEFFEAKMTFVIDFYKTKKRMKPDELYKSSEGLNYKCPETLFDSLRMHFDSYKRMVINVFKHTNEQMEHFWMNVNNEMKKEESSHLEKLYGNHQISWIEKGFYR</sequence>
<name>A0A1I7T8E2_9PELO</name>
<reference evidence="2" key="1">
    <citation type="submission" date="2016-11" db="UniProtKB">
        <authorList>
            <consortium name="WormBaseParasite"/>
        </authorList>
    </citation>
    <scope>IDENTIFICATION</scope>
</reference>
<proteinExistence type="predicted"/>
<keyword evidence="1" id="KW-1185">Reference proteome</keyword>
<evidence type="ECO:0000313" key="1">
    <source>
        <dbReference type="Proteomes" id="UP000095282"/>
    </source>
</evidence>
<dbReference type="WBParaSite" id="Csp11.Scaffold542.g3423.t1">
    <property type="protein sequence ID" value="Csp11.Scaffold542.g3423.t1"/>
    <property type="gene ID" value="Csp11.Scaffold542.g3423"/>
</dbReference>